<dbReference type="PROSITE" id="PS50003">
    <property type="entry name" value="PH_DOMAIN"/>
    <property type="match status" value="1"/>
</dbReference>
<dbReference type="STRING" id="559295.C5DHM4"/>
<sequence length="1047" mass="114148">MSSAKQSGFHDTEPTQRDFLAPEREEDDASSLFSSDSGYLMDLADASEDTETILPKTDFHSPYYVNVPLPSQSGLTSDYTEPSQDSTSTGFVREYPTDILLDRFNKWRKILKGLANYLREVAYAQERFARINYGLRSTVKFSFLTDLEESTNRVIDPFQQRAKKQAGASAASLNSSLRTPSAPGEESPGGINSSQSALDVKNVPMAPGDNSSASSGFMKFGSGSIEDIQVVLKKYHASIANQQIKMSKEITTMVVPKLDDLRKDLQLKIKEIKELHGDFRTNIGEHIALTGQLLQKYMAAVEFMSTNSNDQKIFKLKNQKLKPKHDPYLLKLQLDLQLKRQLLEENYLQEAYINLQSSGMELEKIIFGEVQHTLQRYSALIGTSARISISNLCNELHQGVLSKPPAIEWDHFVGHHPKCLIDWKSTEPIPQPRKLSDIRYPKMKSSLAKCIKAGYLCKKSQILKNYNKAYFVLTSNYLHEFKSSNFFKLSQENSEKKDHGEVQTGSKKRAMVPVTSLSLNSAQLLEASEHKFSIRGVTSYNNFEKKSAETGKIISKSTSSIHKFLKSGSKLQPHKKDQHHHGSIAGLPSGAGAHGPSEDLDDVATWVFKAASSKPEDAKDLKKWVTEVKNLSSFMNSDERAKFIEEKILRAHNRASSMNLSKMAAESGNNGRRQDRLPSHKVSGTRSKPQFIHLGPQEMQDPALARAKVNTPAIDDNGNLITAGERRSSSLKSPSEVPSPHLSPTPTNHSGGGTTPGSSGHGSDTPMKQQGFVITSNGITPINRTPGSASKRNVSGVVPSGGSSDGSNSAPMNSPGSSSAPVNSPGSNSQTNFFGSNNSPIHSPGSGILPLNSPASHLSGGSGSGGYFAIPVRPSSQASTPGLGNPDSTAAAAQTQGSNVPRLRVNDRDMSQEKTDKNLPHSEQSTEKPAGSGRPAEGGPLSRGAPVHLRKTSNPGGISTFISEPHQTIYSNPRQSLSSQTLGSTNHQHVRKHKKNVSFGSLNSLLFSKKGGDVSNNNMTDYFMSGNRIQENDDPDALNVNQSLYRS</sequence>
<dbReference type="EMBL" id="CU928169">
    <property type="protein sequence ID" value="CAR23285.1"/>
    <property type="molecule type" value="Genomic_DNA"/>
</dbReference>
<organism evidence="4 5">
    <name type="scientific">Lachancea thermotolerans (strain ATCC 56472 / CBS 6340 / NRRL Y-8284)</name>
    <name type="common">Yeast</name>
    <name type="synonym">Kluyveromyces thermotolerans</name>
    <dbReference type="NCBI Taxonomy" id="559295"/>
    <lineage>
        <taxon>Eukaryota</taxon>
        <taxon>Fungi</taxon>
        <taxon>Dikarya</taxon>
        <taxon>Ascomycota</taxon>
        <taxon>Saccharomycotina</taxon>
        <taxon>Saccharomycetes</taxon>
        <taxon>Saccharomycetales</taxon>
        <taxon>Saccharomycetaceae</taxon>
        <taxon>Lachancea</taxon>
    </lineage>
</organism>
<dbReference type="AlphaFoldDB" id="C5DHM4"/>
<feature type="region of interest" description="Disordered" evidence="2">
    <location>
        <begin position="569"/>
        <end position="596"/>
    </location>
</feature>
<reference evidence="4 5" key="1">
    <citation type="journal article" date="2009" name="Genome Res.">
        <title>Comparative genomics of protoploid Saccharomycetaceae.</title>
        <authorList>
            <consortium name="The Genolevures Consortium"/>
            <person name="Souciet J.-L."/>
            <person name="Dujon B."/>
            <person name="Gaillardin C."/>
            <person name="Johnston M."/>
            <person name="Baret P.V."/>
            <person name="Cliften P."/>
            <person name="Sherman D.J."/>
            <person name="Weissenbach J."/>
            <person name="Westhof E."/>
            <person name="Wincker P."/>
            <person name="Jubin C."/>
            <person name="Poulain J."/>
            <person name="Barbe V."/>
            <person name="Segurens B."/>
            <person name="Artiguenave F."/>
            <person name="Anthouard V."/>
            <person name="Vacherie B."/>
            <person name="Val M.-E."/>
            <person name="Fulton R.S."/>
            <person name="Minx P."/>
            <person name="Wilson R."/>
            <person name="Durrens P."/>
            <person name="Jean G."/>
            <person name="Marck C."/>
            <person name="Martin T."/>
            <person name="Nikolski M."/>
            <person name="Rolland T."/>
            <person name="Seret M.-L."/>
            <person name="Casaregola S."/>
            <person name="Despons L."/>
            <person name="Fairhead C."/>
            <person name="Fischer G."/>
            <person name="Lafontaine I."/>
            <person name="Leh V."/>
            <person name="Lemaire M."/>
            <person name="de Montigny J."/>
            <person name="Neuveglise C."/>
            <person name="Thierry A."/>
            <person name="Blanc-Lenfle I."/>
            <person name="Bleykasten C."/>
            <person name="Diffels J."/>
            <person name="Fritsch E."/>
            <person name="Frangeul L."/>
            <person name="Goeffon A."/>
            <person name="Jauniaux N."/>
            <person name="Kachouri-Lafond R."/>
            <person name="Payen C."/>
            <person name="Potier S."/>
            <person name="Pribylova L."/>
            <person name="Ozanne C."/>
            <person name="Richard G.-F."/>
            <person name="Sacerdot C."/>
            <person name="Straub M.-L."/>
            <person name="Talla E."/>
        </authorList>
    </citation>
    <scope>NUCLEOTIDE SEQUENCE [LARGE SCALE GENOMIC DNA]</scope>
    <source>
        <strain evidence="5">ATCC 56472 / CBS 6340 / NRRL Y-8284</strain>
    </source>
</reference>
<name>C5DHM4_LACTC</name>
<feature type="compositionally biased region" description="Basic residues" evidence="2">
    <location>
        <begin position="572"/>
        <end position="582"/>
    </location>
</feature>
<dbReference type="InterPro" id="IPR046868">
    <property type="entry name" value="BAR_4"/>
</dbReference>
<feature type="compositionally biased region" description="Low complexity" evidence="2">
    <location>
        <begin position="730"/>
        <end position="749"/>
    </location>
</feature>
<keyword evidence="5" id="KW-1185">Reference proteome</keyword>
<evidence type="ECO:0000313" key="5">
    <source>
        <dbReference type="Proteomes" id="UP000002036"/>
    </source>
</evidence>
<dbReference type="RefSeq" id="XP_002553722.1">
    <property type="nucleotide sequence ID" value="XM_002553676.1"/>
</dbReference>
<dbReference type="PANTHER" id="PTHR31941">
    <property type="entry name" value="CYTOSKELETAL SIGNALING PROTEIN SLM1"/>
    <property type="match status" value="1"/>
</dbReference>
<dbReference type="Gene3D" id="1.20.1270.60">
    <property type="entry name" value="Arfaptin homology (AH) domain/BAR domain"/>
    <property type="match status" value="1"/>
</dbReference>
<feature type="compositionally biased region" description="Polar residues" evidence="2">
    <location>
        <begin position="874"/>
        <end position="899"/>
    </location>
</feature>
<dbReference type="Pfam" id="PF20400">
    <property type="entry name" value="BAR_4"/>
    <property type="match status" value="1"/>
</dbReference>
<protein>
    <submittedName>
        <fullName evidence="4">KLTH0E05544p</fullName>
    </submittedName>
</protein>
<dbReference type="OMA" id="DIRYPKM"/>
<evidence type="ECO:0000313" key="4">
    <source>
        <dbReference type="EMBL" id="CAR23285.1"/>
    </source>
</evidence>
<dbReference type="OrthoDB" id="2264563at2759"/>
<dbReference type="SUPFAM" id="SSF103657">
    <property type="entry name" value="BAR/IMD domain-like"/>
    <property type="match status" value="1"/>
</dbReference>
<dbReference type="InParanoid" id="C5DHM4"/>
<feature type="region of interest" description="Disordered" evidence="2">
    <location>
        <begin position="1"/>
        <end position="35"/>
    </location>
</feature>
<feature type="compositionally biased region" description="Low complexity" evidence="2">
    <location>
        <begin position="794"/>
        <end position="809"/>
    </location>
</feature>
<dbReference type="FunCoup" id="C5DHM4">
    <property type="interactions" value="323"/>
</dbReference>
<dbReference type="InterPro" id="IPR027267">
    <property type="entry name" value="AH/BAR_dom_sf"/>
</dbReference>
<feature type="region of interest" description="Disordered" evidence="2">
    <location>
        <begin position="711"/>
        <end position="963"/>
    </location>
</feature>
<feature type="compositionally biased region" description="Polar residues" evidence="2">
    <location>
        <begin position="810"/>
        <end position="841"/>
    </location>
</feature>
<dbReference type="eggNOG" id="ENOG502QU0Q">
    <property type="taxonomic scope" value="Eukaryota"/>
</dbReference>
<feature type="compositionally biased region" description="Polar residues" evidence="2">
    <location>
        <begin position="772"/>
        <end position="793"/>
    </location>
</feature>
<feature type="region of interest" description="Disordered" evidence="2">
    <location>
        <begin position="168"/>
        <end position="196"/>
    </location>
</feature>
<feature type="compositionally biased region" description="Basic and acidic residues" evidence="2">
    <location>
        <begin position="904"/>
        <end position="926"/>
    </location>
</feature>
<evidence type="ECO:0000259" key="3">
    <source>
        <dbReference type="PROSITE" id="PS50003"/>
    </source>
</evidence>
<accession>C5DHM4</accession>
<dbReference type="KEGG" id="lth:KLTH0E05544g"/>
<dbReference type="HOGENOM" id="CLU_008754_0_0_1"/>
<feature type="compositionally biased region" description="Polar residues" evidence="2">
    <location>
        <begin position="952"/>
        <end position="963"/>
    </location>
</feature>
<dbReference type="GeneID" id="8291875"/>
<dbReference type="InterPro" id="IPR001849">
    <property type="entry name" value="PH_domain"/>
</dbReference>
<dbReference type="InterPro" id="IPR046869">
    <property type="entry name" value="SLM1/RGC1-like_PH"/>
</dbReference>
<proteinExistence type="predicted"/>
<feature type="compositionally biased region" description="Basic and acidic residues" evidence="2">
    <location>
        <begin position="8"/>
        <end position="23"/>
    </location>
</feature>
<dbReference type="PANTHER" id="PTHR31941:SF15">
    <property type="entry name" value="ACTIVATOR OF SKN7 PROTEIN 10-RELATED"/>
    <property type="match status" value="1"/>
</dbReference>
<feature type="domain" description="PH" evidence="3">
    <location>
        <begin position="449"/>
        <end position="633"/>
    </location>
</feature>
<dbReference type="InterPro" id="IPR011993">
    <property type="entry name" value="PH-like_dom_sf"/>
</dbReference>
<feature type="region of interest" description="Disordered" evidence="2">
    <location>
        <begin position="664"/>
        <end position="696"/>
    </location>
</feature>
<feature type="region of interest" description="Disordered" evidence="2">
    <location>
        <begin position="1026"/>
        <end position="1047"/>
    </location>
</feature>
<keyword evidence="1" id="KW-0597">Phosphoprotein</keyword>
<dbReference type="Gene3D" id="2.30.29.30">
    <property type="entry name" value="Pleckstrin-homology domain (PH domain)/Phosphotyrosine-binding domain (PTB)"/>
    <property type="match status" value="1"/>
</dbReference>
<evidence type="ECO:0000256" key="1">
    <source>
        <dbReference type="ARBA" id="ARBA00022553"/>
    </source>
</evidence>
<feature type="compositionally biased region" description="Low complexity" evidence="2">
    <location>
        <begin position="168"/>
        <end position="177"/>
    </location>
</feature>
<evidence type="ECO:0000256" key="2">
    <source>
        <dbReference type="SAM" id="MobiDB-lite"/>
    </source>
</evidence>
<gene>
    <name evidence="4" type="ordered locus">KLTH0E05544g</name>
</gene>
<dbReference type="SUPFAM" id="SSF50729">
    <property type="entry name" value="PH domain-like"/>
    <property type="match status" value="1"/>
</dbReference>
<dbReference type="SMART" id="SM00233">
    <property type="entry name" value="PH"/>
    <property type="match status" value="1"/>
</dbReference>
<dbReference type="Proteomes" id="UP000002036">
    <property type="component" value="Chromosome E"/>
</dbReference>
<dbReference type="Pfam" id="PF20399">
    <property type="entry name" value="PH_20"/>
    <property type="match status" value="1"/>
</dbReference>
<feature type="compositionally biased region" description="Low complexity" evidence="2">
    <location>
        <begin position="756"/>
        <end position="766"/>
    </location>
</feature>